<sequence>MCSTPSRSPSTGCSATGRSRTRTPRPGEAPPRSDGNQPSPSASYPGPVADAPPFLDVPGLDPLSERVYLDLLRDGRSNAAHVSATFGVGVPAASVILESLREMGLASRLDGEERDYTAVDPGYSLRVIADRMGDQVQRIRQTLPRLVDLFERVPVTEGDLTQTQVLGDADAVAAWYTRLQHEARREFLAFDRPPYVSASLDPVESTALDRGVEWRAIYTIESFDTGTTWDEVAGLAEHGEQARIAPDLPVKLAIVDRRSALVSLTLDSGRVTALVTSSAPLVDALRQLFEFHWARSLPLGDARADAERGEGPPRGPVAGAGRTRDATAEERTLLALMAVGMKDDAIARQLGISPRTLRRRTQDLMVALEADTRFQAGIEAARRGWL</sequence>
<dbReference type="Pfam" id="PF01978">
    <property type="entry name" value="TrmB"/>
    <property type="match status" value="1"/>
</dbReference>
<feature type="region of interest" description="Disordered" evidence="1">
    <location>
        <begin position="303"/>
        <end position="326"/>
    </location>
</feature>
<comment type="caution">
    <text evidence="3">The sequence shown here is derived from an EMBL/GenBank/DDBJ whole genome shotgun (WGS) entry which is preliminary data.</text>
</comment>
<dbReference type="Proteomes" id="UP000288547">
    <property type="component" value="Unassembled WGS sequence"/>
</dbReference>
<dbReference type="EMBL" id="RZNB01000003">
    <property type="protein sequence ID" value="RWZ51072.1"/>
    <property type="molecule type" value="Genomic_DNA"/>
</dbReference>
<dbReference type="InterPro" id="IPR036390">
    <property type="entry name" value="WH_DNA-bd_sf"/>
</dbReference>
<evidence type="ECO:0000313" key="3">
    <source>
        <dbReference type="EMBL" id="RWZ51072.1"/>
    </source>
</evidence>
<organism evidence="3 4">
    <name type="scientific">Labedella phragmitis</name>
    <dbReference type="NCBI Taxonomy" id="2498849"/>
    <lineage>
        <taxon>Bacteria</taxon>
        <taxon>Bacillati</taxon>
        <taxon>Actinomycetota</taxon>
        <taxon>Actinomycetes</taxon>
        <taxon>Micrococcales</taxon>
        <taxon>Microbacteriaceae</taxon>
        <taxon>Labedella</taxon>
    </lineage>
</organism>
<dbReference type="InterPro" id="IPR002831">
    <property type="entry name" value="Tscrpt_reg_TrmB_N"/>
</dbReference>
<dbReference type="SUPFAM" id="SSF46785">
    <property type="entry name" value="Winged helix' DNA-binding domain"/>
    <property type="match status" value="1"/>
</dbReference>
<dbReference type="AlphaFoldDB" id="A0A3S3Z3S3"/>
<dbReference type="GO" id="GO:0006355">
    <property type="term" value="P:regulation of DNA-templated transcription"/>
    <property type="evidence" value="ECO:0007669"/>
    <property type="project" value="InterPro"/>
</dbReference>
<keyword evidence="4" id="KW-1185">Reference proteome</keyword>
<dbReference type="Gene3D" id="1.10.10.10">
    <property type="entry name" value="Winged helix-like DNA-binding domain superfamily/Winged helix DNA-binding domain"/>
    <property type="match status" value="2"/>
</dbReference>
<dbReference type="PANTHER" id="PTHR34293">
    <property type="entry name" value="HTH-TYPE TRANSCRIPTIONAL REGULATOR TRMBL2"/>
    <property type="match status" value="1"/>
</dbReference>
<dbReference type="InterPro" id="IPR051797">
    <property type="entry name" value="TrmB-like"/>
</dbReference>
<dbReference type="SUPFAM" id="SSF46894">
    <property type="entry name" value="C-terminal effector domain of the bipartite response regulators"/>
    <property type="match status" value="1"/>
</dbReference>
<dbReference type="InterPro" id="IPR016032">
    <property type="entry name" value="Sig_transdc_resp-reg_C-effctor"/>
</dbReference>
<dbReference type="OrthoDB" id="5932488at2"/>
<reference evidence="3 4" key="1">
    <citation type="submission" date="2018-12" db="EMBL/GenBank/DDBJ databases">
        <authorList>
            <person name="Li F."/>
        </authorList>
    </citation>
    <scope>NUCLEOTIDE SEQUENCE [LARGE SCALE GENOMIC DNA]</scope>
    <source>
        <strain evidence="3 4">11W25H-1</strain>
    </source>
</reference>
<dbReference type="SMART" id="SM00421">
    <property type="entry name" value="HTH_LUXR"/>
    <property type="match status" value="1"/>
</dbReference>
<evidence type="ECO:0000313" key="4">
    <source>
        <dbReference type="Proteomes" id="UP000288547"/>
    </source>
</evidence>
<feature type="compositionally biased region" description="Polar residues" evidence="1">
    <location>
        <begin position="1"/>
        <end position="14"/>
    </location>
</feature>
<gene>
    <name evidence="3" type="ORF">ELQ90_09770</name>
</gene>
<protein>
    <submittedName>
        <fullName evidence="3">LuxR family transcriptional regulator</fullName>
    </submittedName>
</protein>
<dbReference type="InterPro" id="IPR036388">
    <property type="entry name" value="WH-like_DNA-bd_sf"/>
</dbReference>
<accession>A0A3S3Z3S3</accession>
<dbReference type="GO" id="GO:0003677">
    <property type="term" value="F:DNA binding"/>
    <property type="evidence" value="ECO:0007669"/>
    <property type="project" value="InterPro"/>
</dbReference>
<dbReference type="PANTHER" id="PTHR34293:SF1">
    <property type="entry name" value="HTH-TYPE TRANSCRIPTIONAL REGULATOR TRMBL2"/>
    <property type="match status" value="1"/>
</dbReference>
<dbReference type="InterPro" id="IPR000792">
    <property type="entry name" value="Tscrpt_reg_LuxR_C"/>
</dbReference>
<name>A0A3S3Z3S3_9MICO</name>
<proteinExistence type="predicted"/>
<feature type="region of interest" description="Disordered" evidence="1">
    <location>
        <begin position="1"/>
        <end position="56"/>
    </location>
</feature>
<evidence type="ECO:0000256" key="1">
    <source>
        <dbReference type="SAM" id="MobiDB-lite"/>
    </source>
</evidence>
<dbReference type="CDD" id="cd06170">
    <property type="entry name" value="LuxR_C_like"/>
    <property type="match status" value="1"/>
</dbReference>
<evidence type="ECO:0000259" key="2">
    <source>
        <dbReference type="SMART" id="SM00421"/>
    </source>
</evidence>
<feature type="domain" description="HTH luxR-type" evidence="2">
    <location>
        <begin position="323"/>
        <end position="380"/>
    </location>
</feature>